<organism evidence="2 3">
    <name type="scientific">Brevundimonas aurantiaca</name>
    <dbReference type="NCBI Taxonomy" id="74316"/>
    <lineage>
        <taxon>Bacteria</taxon>
        <taxon>Pseudomonadati</taxon>
        <taxon>Pseudomonadota</taxon>
        <taxon>Alphaproteobacteria</taxon>
        <taxon>Caulobacterales</taxon>
        <taxon>Caulobacteraceae</taxon>
        <taxon>Brevundimonas</taxon>
    </lineage>
</organism>
<reference evidence="2 3" key="1">
    <citation type="submission" date="2020-08" db="EMBL/GenBank/DDBJ databases">
        <title>Genomic Encyclopedia of Type Strains, Phase IV (KMG-IV): sequencing the most valuable type-strain genomes for metagenomic binning, comparative biology and taxonomic classification.</title>
        <authorList>
            <person name="Goeker M."/>
        </authorList>
    </citation>
    <scope>NUCLEOTIDE SEQUENCE [LARGE SCALE GENOMIC DNA]</scope>
    <source>
        <strain evidence="2 3">DSM 4731</strain>
    </source>
</reference>
<dbReference type="Proteomes" id="UP000527324">
    <property type="component" value="Unassembled WGS sequence"/>
</dbReference>
<name>A0A7W9C6W5_9CAUL</name>
<sequence>MDLNATLILLVAALAVMVFAGWRGAQPPNPFKGPRMTPWRFIMLGAAALALLLLIHLATLFGAERAPWIP</sequence>
<keyword evidence="1" id="KW-0472">Membrane</keyword>
<feature type="transmembrane region" description="Helical" evidence="1">
    <location>
        <begin position="41"/>
        <end position="63"/>
    </location>
</feature>
<evidence type="ECO:0000256" key="1">
    <source>
        <dbReference type="SAM" id="Phobius"/>
    </source>
</evidence>
<keyword evidence="1" id="KW-1133">Transmembrane helix</keyword>
<proteinExistence type="predicted"/>
<protein>
    <submittedName>
        <fullName evidence="2">Uncharacterized protein</fullName>
    </submittedName>
</protein>
<keyword evidence="1" id="KW-0812">Transmembrane</keyword>
<gene>
    <name evidence="2" type="ORF">GGQ93_001934</name>
</gene>
<accession>A0A7W9C6W5</accession>
<dbReference type="GeneID" id="88840170"/>
<comment type="caution">
    <text evidence="2">The sequence shown here is derived from an EMBL/GenBank/DDBJ whole genome shotgun (WGS) entry which is preliminary data.</text>
</comment>
<keyword evidence="3" id="KW-1185">Reference proteome</keyword>
<evidence type="ECO:0000313" key="2">
    <source>
        <dbReference type="EMBL" id="MBB5740220.1"/>
    </source>
</evidence>
<dbReference type="AlphaFoldDB" id="A0A7W9C6W5"/>
<evidence type="ECO:0000313" key="3">
    <source>
        <dbReference type="Proteomes" id="UP000527324"/>
    </source>
</evidence>
<dbReference type="EMBL" id="JACHOQ010000003">
    <property type="protein sequence ID" value="MBB5740220.1"/>
    <property type="molecule type" value="Genomic_DNA"/>
</dbReference>
<dbReference type="RefSeq" id="WP_152949135.1">
    <property type="nucleotide sequence ID" value="NZ_CAJFZS010000001.1"/>
</dbReference>